<evidence type="ECO:0000313" key="3">
    <source>
        <dbReference type="Proteomes" id="UP000284706"/>
    </source>
</evidence>
<dbReference type="Proteomes" id="UP000284706">
    <property type="component" value="Unassembled WGS sequence"/>
</dbReference>
<evidence type="ECO:0000256" key="1">
    <source>
        <dbReference type="SAM" id="MobiDB-lite"/>
    </source>
</evidence>
<proteinExistence type="predicted"/>
<accession>A0A409YVJ4</accession>
<evidence type="ECO:0000313" key="2">
    <source>
        <dbReference type="EMBL" id="PPR06988.1"/>
    </source>
</evidence>
<organism evidence="2 3">
    <name type="scientific">Gymnopilus dilepis</name>
    <dbReference type="NCBI Taxonomy" id="231916"/>
    <lineage>
        <taxon>Eukaryota</taxon>
        <taxon>Fungi</taxon>
        <taxon>Dikarya</taxon>
        <taxon>Basidiomycota</taxon>
        <taxon>Agaricomycotina</taxon>
        <taxon>Agaricomycetes</taxon>
        <taxon>Agaricomycetidae</taxon>
        <taxon>Agaricales</taxon>
        <taxon>Agaricineae</taxon>
        <taxon>Hymenogastraceae</taxon>
        <taxon>Gymnopilus</taxon>
    </lineage>
</organism>
<feature type="region of interest" description="Disordered" evidence="1">
    <location>
        <begin position="1"/>
        <end position="32"/>
    </location>
</feature>
<dbReference type="EMBL" id="NHYE01000215">
    <property type="protein sequence ID" value="PPR06988.1"/>
    <property type="molecule type" value="Genomic_DNA"/>
</dbReference>
<feature type="compositionally biased region" description="Low complexity" evidence="1">
    <location>
        <begin position="116"/>
        <end position="136"/>
    </location>
</feature>
<keyword evidence="3" id="KW-1185">Reference proteome</keyword>
<sequence length="146" mass="15716">MVQDTTTSSTGSMDNGQQPSMMSRIPSPDSGVETLNVEYSSTYLRYGRPLPSMRSRFGLCIRSSLHVNGTGFGEYSAPALTTTPATSLSILLQVRETSHFCHVHIHSLAPSSSTRAPSHLLPSSSPSTSVQPPATSRSRSIIKCFQ</sequence>
<feature type="region of interest" description="Disordered" evidence="1">
    <location>
        <begin position="110"/>
        <end position="140"/>
    </location>
</feature>
<gene>
    <name evidence="2" type="ORF">CVT26_004257</name>
</gene>
<dbReference type="AlphaFoldDB" id="A0A409YVJ4"/>
<name>A0A409YVJ4_9AGAR</name>
<dbReference type="InParanoid" id="A0A409YVJ4"/>
<reference evidence="2 3" key="1">
    <citation type="journal article" date="2018" name="Evol. Lett.">
        <title>Horizontal gene cluster transfer increased hallucinogenic mushroom diversity.</title>
        <authorList>
            <person name="Reynolds H.T."/>
            <person name="Vijayakumar V."/>
            <person name="Gluck-Thaler E."/>
            <person name="Korotkin H.B."/>
            <person name="Matheny P.B."/>
            <person name="Slot J.C."/>
        </authorList>
    </citation>
    <scope>NUCLEOTIDE SEQUENCE [LARGE SCALE GENOMIC DNA]</scope>
    <source>
        <strain evidence="2 3">SRW20</strain>
    </source>
</reference>
<protein>
    <submittedName>
        <fullName evidence="2">Uncharacterized protein</fullName>
    </submittedName>
</protein>
<feature type="compositionally biased region" description="Polar residues" evidence="1">
    <location>
        <begin position="1"/>
        <end position="21"/>
    </location>
</feature>
<comment type="caution">
    <text evidence="2">The sequence shown here is derived from an EMBL/GenBank/DDBJ whole genome shotgun (WGS) entry which is preliminary data.</text>
</comment>